<keyword evidence="1" id="KW-0732">Signal</keyword>
<keyword evidence="5" id="KW-1185">Reference proteome</keyword>
<feature type="domain" description="DUF4440" evidence="2">
    <location>
        <begin position="34"/>
        <end position="141"/>
    </location>
</feature>
<dbReference type="Proteomes" id="UP000494205">
    <property type="component" value="Unassembled WGS sequence"/>
</dbReference>
<dbReference type="InterPro" id="IPR027843">
    <property type="entry name" value="DUF4440"/>
</dbReference>
<organism evidence="3 6">
    <name type="scientific">Paraburkholderia rhynchosiae</name>
    <dbReference type="NCBI Taxonomy" id="487049"/>
    <lineage>
        <taxon>Bacteria</taxon>
        <taxon>Pseudomonadati</taxon>
        <taxon>Pseudomonadota</taxon>
        <taxon>Betaproteobacteria</taxon>
        <taxon>Burkholderiales</taxon>
        <taxon>Burkholderiaceae</taxon>
        <taxon>Paraburkholderia</taxon>
    </lineage>
</organism>
<reference evidence="4 5" key="1">
    <citation type="submission" date="2018-01" db="EMBL/GenBank/DDBJ databases">
        <title>Whole genome analyses suggest that Burkholderia sensu lato contains two further novel genera in the rhizoxinica-symbiotica group Mycetohabitans gen. nov., and Trinickia gen. nov.: implications for the evolution of diazotrophy and nodulation in the Burkholderiaceae.</title>
        <authorList>
            <person name="Estrada-de los Santos P."/>
            <person name="Palmer M."/>
            <person name="Chavez-Ramirez B."/>
            <person name="Beukes C."/>
            <person name="Steenkamp E.T."/>
            <person name="Hirsch A.M."/>
            <person name="Manyaka P."/>
            <person name="Maluk M."/>
            <person name="Lafos M."/>
            <person name="Crook M."/>
            <person name="Gross E."/>
            <person name="Simon M.F."/>
            <person name="Bueno dos Reis Junior F."/>
            <person name="Poole P.S."/>
            <person name="Venter S.N."/>
            <person name="James E.K."/>
        </authorList>
    </citation>
    <scope>NUCLEOTIDE SEQUENCE [LARGE SCALE GENOMIC DNA]</scope>
    <source>
        <strain evidence="4 5">WSM 3937</strain>
    </source>
</reference>
<accession>A0A2N7WK93</accession>
<dbReference type="Gene3D" id="3.10.450.50">
    <property type="match status" value="1"/>
</dbReference>
<feature type="signal peptide" evidence="1">
    <location>
        <begin position="1"/>
        <end position="25"/>
    </location>
</feature>
<sequence length="152" mass="16450">MGKHAQHVIVGLVAIVLSSSALAQAADARAIVERINSAWNQAFNTHNAQALAALYEETAKVSPGNGKTVEGRSEIEALFKGALENGFHDHSIEVIDARRNGNMAYELATWHAAGPEKDGKSPQFTGVLVNVFHKDADGRWRSISHIWNTAPQ</sequence>
<evidence type="ECO:0000313" key="5">
    <source>
        <dbReference type="Proteomes" id="UP000235659"/>
    </source>
</evidence>
<dbReference type="InterPro" id="IPR011944">
    <property type="entry name" value="Steroid_delta5-4_isomerase"/>
</dbReference>
<dbReference type="RefSeq" id="WP_102633411.1">
    <property type="nucleotide sequence ID" value="NZ_CADIJZ010000012.1"/>
</dbReference>
<proteinExistence type="predicted"/>
<dbReference type="OrthoDB" id="9114487at2"/>
<evidence type="ECO:0000259" key="2">
    <source>
        <dbReference type="Pfam" id="PF14534"/>
    </source>
</evidence>
<dbReference type="EMBL" id="CADIJZ010000012">
    <property type="protein sequence ID" value="CAB3696926.1"/>
    <property type="molecule type" value="Genomic_DNA"/>
</dbReference>
<dbReference type="EMBL" id="PNXY01000011">
    <property type="protein sequence ID" value="PMS29813.1"/>
    <property type="molecule type" value="Genomic_DNA"/>
</dbReference>
<protein>
    <submittedName>
        <fullName evidence="4">DUF4440 domain-containing protein</fullName>
    </submittedName>
</protein>
<dbReference type="Pfam" id="PF14534">
    <property type="entry name" value="DUF4440"/>
    <property type="match status" value="1"/>
</dbReference>
<evidence type="ECO:0000313" key="3">
    <source>
        <dbReference type="EMBL" id="CAB3696926.1"/>
    </source>
</evidence>
<reference evidence="3 6" key="2">
    <citation type="submission" date="2020-04" db="EMBL/GenBank/DDBJ databases">
        <authorList>
            <person name="De Canck E."/>
        </authorList>
    </citation>
    <scope>NUCLEOTIDE SEQUENCE [LARGE SCALE GENOMIC DNA]</scope>
    <source>
        <strain evidence="3 6">LMG 27174</strain>
    </source>
</reference>
<dbReference type="AlphaFoldDB" id="A0A2N7WK93"/>
<evidence type="ECO:0000256" key="1">
    <source>
        <dbReference type="SAM" id="SignalP"/>
    </source>
</evidence>
<evidence type="ECO:0000313" key="6">
    <source>
        <dbReference type="Proteomes" id="UP000494205"/>
    </source>
</evidence>
<dbReference type="SUPFAM" id="SSF54427">
    <property type="entry name" value="NTF2-like"/>
    <property type="match status" value="1"/>
</dbReference>
<dbReference type="NCBIfam" id="TIGR02246">
    <property type="entry name" value="SgcJ/EcaC family oxidoreductase"/>
    <property type="match status" value="1"/>
</dbReference>
<evidence type="ECO:0000313" key="4">
    <source>
        <dbReference type="EMBL" id="PMS29813.1"/>
    </source>
</evidence>
<dbReference type="InterPro" id="IPR032710">
    <property type="entry name" value="NTF2-like_dom_sf"/>
</dbReference>
<dbReference type="Proteomes" id="UP000235659">
    <property type="component" value="Unassembled WGS sequence"/>
</dbReference>
<gene>
    <name evidence="4" type="ORF">C0Z16_17745</name>
    <name evidence="3" type="ORF">LMG27174_03458</name>
</gene>
<feature type="chain" id="PRO_5044384392" evidence="1">
    <location>
        <begin position="26"/>
        <end position="152"/>
    </location>
</feature>
<name>A0A2N7WK93_9BURK</name>